<keyword evidence="1" id="KW-0378">Hydrolase</keyword>
<dbReference type="InterPro" id="IPR036526">
    <property type="entry name" value="C-N_Hydrolase_sf"/>
</dbReference>
<evidence type="ECO:0000256" key="1">
    <source>
        <dbReference type="ARBA" id="ARBA00022801"/>
    </source>
</evidence>
<dbReference type="SUPFAM" id="SSF56317">
    <property type="entry name" value="Carbon-nitrogen hydrolase"/>
    <property type="match status" value="1"/>
</dbReference>
<dbReference type="InterPro" id="IPR050345">
    <property type="entry name" value="Aliph_Amidase/BUP"/>
</dbReference>
<name>A0A382YDX9_9ZZZZ</name>
<evidence type="ECO:0000259" key="2">
    <source>
        <dbReference type="PROSITE" id="PS50263"/>
    </source>
</evidence>
<dbReference type="PANTHER" id="PTHR43674">
    <property type="entry name" value="NITRILASE C965.09-RELATED"/>
    <property type="match status" value="1"/>
</dbReference>
<dbReference type="PROSITE" id="PS50263">
    <property type="entry name" value="CN_HYDROLASE"/>
    <property type="match status" value="1"/>
</dbReference>
<dbReference type="EMBL" id="UINC01175018">
    <property type="protein sequence ID" value="SVD81424.1"/>
    <property type="molecule type" value="Genomic_DNA"/>
</dbReference>
<dbReference type="AlphaFoldDB" id="A0A382YDX9"/>
<feature type="domain" description="CN hydrolase" evidence="2">
    <location>
        <begin position="4"/>
        <end position="217"/>
    </location>
</feature>
<dbReference type="Gene3D" id="3.60.110.10">
    <property type="entry name" value="Carbon-nitrogen hydrolase"/>
    <property type="match status" value="1"/>
</dbReference>
<dbReference type="GO" id="GO:0016811">
    <property type="term" value="F:hydrolase activity, acting on carbon-nitrogen (but not peptide) bonds, in linear amides"/>
    <property type="evidence" value="ECO:0007669"/>
    <property type="project" value="UniProtKB-ARBA"/>
</dbReference>
<feature type="non-terminal residue" evidence="3">
    <location>
        <position position="1"/>
    </location>
</feature>
<accession>A0A382YDX9</accession>
<dbReference type="InterPro" id="IPR003010">
    <property type="entry name" value="C-N_Hydrolase"/>
</dbReference>
<gene>
    <name evidence="3" type="ORF">METZ01_LOCUS434278</name>
</gene>
<evidence type="ECO:0000313" key="3">
    <source>
        <dbReference type="EMBL" id="SVD81424.1"/>
    </source>
</evidence>
<protein>
    <recommendedName>
        <fullName evidence="2">CN hydrolase domain-containing protein</fullName>
    </recommendedName>
</protein>
<feature type="non-terminal residue" evidence="3">
    <location>
        <position position="217"/>
    </location>
</feature>
<sequence length="217" mass="23923">VQDLRIAMVQMNSRVAEHERNLATIARFTEQAAAQDVDIVCFPELCVCGYSVGDPSTLEPEPLKGDSLRRLEEISGDHEITVLAGFLERDVSGIVYNTQAICGPQGYVGHYRKTHVPDVEIGTFCHGDALPVFEHAKARYGIEICYDSHFPEVSTILAGKGAEVIFLPHASPGENREEKRTRWMRYIPARAYDNNVFVGICNPVGDNGAGRVFTGVT</sequence>
<reference evidence="3" key="1">
    <citation type="submission" date="2018-05" db="EMBL/GenBank/DDBJ databases">
        <authorList>
            <person name="Lanie J.A."/>
            <person name="Ng W.-L."/>
            <person name="Kazmierczak K.M."/>
            <person name="Andrzejewski T.M."/>
            <person name="Davidsen T.M."/>
            <person name="Wayne K.J."/>
            <person name="Tettelin H."/>
            <person name="Glass J.I."/>
            <person name="Rusch D."/>
            <person name="Podicherti R."/>
            <person name="Tsui H.-C.T."/>
            <person name="Winkler M.E."/>
        </authorList>
    </citation>
    <scope>NUCLEOTIDE SEQUENCE</scope>
</reference>
<dbReference type="PANTHER" id="PTHR43674:SF2">
    <property type="entry name" value="BETA-UREIDOPROPIONASE"/>
    <property type="match status" value="1"/>
</dbReference>
<proteinExistence type="predicted"/>
<organism evidence="3">
    <name type="scientific">marine metagenome</name>
    <dbReference type="NCBI Taxonomy" id="408172"/>
    <lineage>
        <taxon>unclassified sequences</taxon>
        <taxon>metagenomes</taxon>
        <taxon>ecological metagenomes</taxon>
    </lineage>
</organism>
<dbReference type="Pfam" id="PF00795">
    <property type="entry name" value="CN_hydrolase"/>
    <property type="match status" value="1"/>
</dbReference>